<dbReference type="Proteomes" id="UP000004185">
    <property type="component" value="Unassembled WGS sequence"/>
</dbReference>
<name>F0FH30_STRSA</name>
<sequence>MRIYSTDKRKENQVELLCFQVGKLYNYVNQKIIVKNIIKQF</sequence>
<reference evidence="1 2" key="1">
    <citation type="submission" date="2011-01" db="EMBL/GenBank/DDBJ databases">
        <authorList>
            <person name="Muzny D."/>
            <person name="Qin X."/>
            <person name="Deng J."/>
            <person name="Jiang H."/>
            <person name="Liu Y."/>
            <person name="Qu J."/>
            <person name="Song X.-Z."/>
            <person name="Zhang L."/>
            <person name="Thornton R."/>
            <person name="Coyle M."/>
            <person name="Francisco L."/>
            <person name="Jackson L."/>
            <person name="Javaid M."/>
            <person name="Korchina V."/>
            <person name="Kovar C."/>
            <person name="Mata R."/>
            <person name="Mathew T."/>
            <person name="Ngo R."/>
            <person name="Nguyen L."/>
            <person name="Nguyen N."/>
            <person name="Okwuonu G."/>
            <person name="Ongeri F."/>
            <person name="Pham C."/>
            <person name="Simmons D."/>
            <person name="Wilczek-Boney K."/>
            <person name="Hale W."/>
            <person name="Jakkamsetti A."/>
            <person name="Pham P."/>
            <person name="Ruth R."/>
            <person name="San Lucas F."/>
            <person name="Warren J."/>
            <person name="Zhang J."/>
            <person name="Zhao Z."/>
            <person name="Zhou C."/>
            <person name="Zhu D."/>
            <person name="Lee S."/>
            <person name="Bess C."/>
            <person name="Blankenburg K."/>
            <person name="Forbes L."/>
            <person name="Fu Q."/>
            <person name="Gubbala S."/>
            <person name="Hirani K."/>
            <person name="Jayaseelan J.C."/>
            <person name="Lara F."/>
            <person name="Munidasa M."/>
            <person name="Palculict T."/>
            <person name="Patil S."/>
            <person name="Pu L.-L."/>
            <person name="Saada N."/>
            <person name="Tang L."/>
            <person name="Weissenberger G."/>
            <person name="Zhu Y."/>
            <person name="Hemphill L."/>
            <person name="Shang Y."/>
            <person name="Youmans B."/>
            <person name="Ayvaz T."/>
            <person name="Ross M."/>
            <person name="Santibanez J."/>
            <person name="Aqrawi P."/>
            <person name="Gross S."/>
            <person name="Joshi V."/>
            <person name="Fowler G."/>
            <person name="Nazareth L."/>
            <person name="Reid J."/>
            <person name="Worley K."/>
            <person name="Petrosino J."/>
            <person name="Highlander S."/>
            <person name="Gibbs R."/>
        </authorList>
    </citation>
    <scope>NUCLEOTIDE SEQUENCE [LARGE SCALE GENOMIC DNA]</scope>
    <source>
        <strain evidence="1 2">SK353</strain>
    </source>
</reference>
<dbReference type="EMBL" id="AEWY01000012">
    <property type="protein sequence ID" value="EGC21765.1"/>
    <property type="molecule type" value="Genomic_DNA"/>
</dbReference>
<evidence type="ECO:0000313" key="2">
    <source>
        <dbReference type="Proteomes" id="UP000004185"/>
    </source>
</evidence>
<gene>
    <name evidence="1" type="ORF">HMPREF9388_2013</name>
</gene>
<dbReference type="AlphaFoldDB" id="F0FH30"/>
<accession>F0FH30</accession>
<protein>
    <submittedName>
        <fullName evidence="1">Uncharacterized protein</fullName>
    </submittedName>
</protein>
<proteinExistence type="predicted"/>
<organism evidence="1 2">
    <name type="scientific">Streptococcus sanguinis SK353</name>
    <dbReference type="NCBI Taxonomy" id="888815"/>
    <lineage>
        <taxon>Bacteria</taxon>
        <taxon>Bacillati</taxon>
        <taxon>Bacillota</taxon>
        <taxon>Bacilli</taxon>
        <taxon>Lactobacillales</taxon>
        <taxon>Streptococcaceae</taxon>
        <taxon>Streptococcus</taxon>
    </lineage>
</organism>
<evidence type="ECO:0000313" key="1">
    <source>
        <dbReference type="EMBL" id="EGC21765.1"/>
    </source>
</evidence>
<comment type="caution">
    <text evidence="1">The sequence shown here is derived from an EMBL/GenBank/DDBJ whole genome shotgun (WGS) entry which is preliminary data.</text>
</comment>
<dbReference type="HOGENOM" id="CLU_3277516_0_0_9"/>